<gene>
    <name evidence="8" type="ORF">MYAER_2188</name>
</gene>
<dbReference type="Pfam" id="PF02086">
    <property type="entry name" value="MethyltransfD12"/>
    <property type="match status" value="1"/>
</dbReference>
<dbReference type="PATRIC" id="fig|1641812.3.peg.2260"/>
<evidence type="ECO:0000313" key="8">
    <source>
        <dbReference type="EMBL" id="AKE64536.1"/>
    </source>
</evidence>
<organism evidence="8 9">
    <name type="scientific">Microcystis aeruginosa NIES-2549</name>
    <dbReference type="NCBI Taxonomy" id="1641812"/>
    <lineage>
        <taxon>Bacteria</taxon>
        <taxon>Bacillati</taxon>
        <taxon>Cyanobacteriota</taxon>
        <taxon>Cyanophyceae</taxon>
        <taxon>Oscillatoriophycideae</taxon>
        <taxon>Chroococcales</taxon>
        <taxon>Microcystaceae</taxon>
        <taxon>Microcystis</taxon>
    </lineage>
</organism>
<dbReference type="Gene3D" id="3.40.50.150">
    <property type="entry name" value="Vaccinia Virus protein VP39"/>
    <property type="match status" value="1"/>
</dbReference>
<evidence type="ECO:0000256" key="4">
    <source>
        <dbReference type="ARBA" id="ARBA00022679"/>
    </source>
</evidence>
<dbReference type="RefSeq" id="WP_046662077.1">
    <property type="nucleotide sequence ID" value="NZ_CP011304.1"/>
</dbReference>
<dbReference type="GO" id="GO:1904047">
    <property type="term" value="F:S-adenosyl-L-methionine binding"/>
    <property type="evidence" value="ECO:0007669"/>
    <property type="project" value="TreeGrafter"/>
</dbReference>
<keyword evidence="5 7" id="KW-0949">S-adenosyl-L-methionine</keyword>
<comment type="similarity">
    <text evidence="1 7">Belongs to the N(4)/N(6)-methyltransferase family.</text>
</comment>
<evidence type="ECO:0000313" key="9">
    <source>
        <dbReference type="Proteomes" id="UP000034103"/>
    </source>
</evidence>
<protein>
    <recommendedName>
        <fullName evidence="2 7">Site-specific DNA-methyltransferase (adenine-specific)</fullName>
        <ecNumber evidence="2 7">2.1.1.72</ecNumber>
    </recommendedName>
</protein>
<reference evidence="8 9" key="1">
    <citation type="journal article" date="2015" name="Genome Announc.">
        <title>Complete Genome Sequence of Microcystis aeruginosa NIES-2549, a Bloom-Forming Cyanobacterium from Lake Kasumigaura, Japan.</title>
        <authorList>
            <person name="Yamaguchi H."/>
            <person name="Suzuki S."/>
            <person name="Tanabe Y."/>
            <person name="Osana Y."/>
            <person name="Shimura Y."/>
            <person name="Ishida K."/>
            <person name="Kawachi M."/>
        </authorList>
    </citation>
    <scope>NUCLEOTIDE SEQUENCE [LARGE SCALE GENOMIC DNA]</scope>
    <source>
        <strain evidence="8 9">NIES-2549</strain>
    </source>
</reference>
<sequence length="310" mass="36069">MKLTPLVPPIKCQGIKTKLVKDIKNIVSDLSFGRWIEPFSGSGVVAFNINPQTALLADTNTHIIQFYNNLKNQVITSKTVKLFLQENGQVLKEQGESYYYQVRERFNQAPNSLDFLFLNRSCFNGVMRFNRKGEFNVPYCHKSERFSQAYITKIVNQVIALENILIKTDYNFQVADFRETLSDWQKTDLIYLDPPYLGRHTDYFNSWSQEDEDCLVTILKDISCRFILSTWHSNQFRSNPLIKKNWSADKFYIYTKQHFYHVGSTEKLRHPITEAIITNFNIPLLPERGTDLQQLSLLPSTAENEGVRTV</sequence>
<dbReference type="PROSITE" id="PS00092">
    <property type="entry name" value="N6_MTASE"/>
    <property type="match status" value="1"/>
</dbReference>
<evidence type="ECO:0000256" key="2">
    <source>
        <dbReference type="ARBA" id="ARBA00011900"/>
    </source>
</evidence>
<evidence type="ECO:0000256" key="5">
    <source>
        <dbReference type="ARBA" id="ARBA00022691"/>
    </source>
</evidence>
<dbReference type="GO" id="GO:0043565">
    <property type="term" value="F:sequence-specific DNA binding"/>
    <property type="evidence" value="ECO:0007669"/>
    <property type="project" value="TreeGrafter"/>
</dbReference>
<dbReference type="PRINTS" id="PR00505">
    <property type="entry name" value="D12N6MTFRASE"/>
</dbReference>
<dbReference type="PANTHER" id="PTHR30481">
    <property type="entry name" value="DNA ADENINE METHYLASE"/>
    <property type="match status" value="1"/>
</dbReference>
<dbReference type="NCBIfam" id="TIGR00571">
    <property type="entry name" value="dam"/>
    <property type="match status" value="1"/>
</dbReference>
<dbReference type="HOGENOM" id="CLU_063430_3_0_3"/>
<dbReference type="GO" id="GO:0006298">
    <property type="term" value="P:mismatch repair"/>
    <property type="evidence" value="ECO:0007669"/>
    <property type="project" value="TreeGrafter"/>
</dbReference>
<dbReference type="REBASE" id="110137">
    <property type="entry name" value="M.Mae2549ORF2188P"/>
</dbReference>
<evidence type="ECO:0000256" key="6">
    <source>
        <dbReference type="ARBA" id="ARBA00047942"/>
    </source>
</evidence>
<evidence type="ECO:0000256" key="3">
    <source>
        <dbReference type="ARBA" id="ARBA00022603"/>
    </source>
</evidence>
<dbReference type="EMBL" id="CP011304">
    <property type="protein sequence ID" value="AKE64536.1"/>
    <property type="molecule type" value="Genomic_DNA"/>
</dbReference>
<dbReference type="EC" id="2.1.1.72" evidence="2 7"/>
<keyword evidence="4 7" id="KW-0808">Transferase</keyword>
<dbReference type="InterPro" id="IPR012327">
    <property type="entry name" value="MeTrfase_D12"/>
</dbReference>
<dbReference type="GO" id="GO:0032259">
    <property type="term" value="P:methylation"/>
    <property type="evidence" value="ECO:0007669"/>
    <property type="project" value="UniProtKB-KW"/>
</dbReference>
<proteinExistence type="inferred from homology"/>
<dbReference type="AlphaFoldDB" id="A0A0F6U4X2"/>
<dbReference type="InterPro" id="IPR002052">
    <property type="entry name" value="DNA_methylase_N6_adenine_CS"/>
</dbReference>
<accession>A0A0F6U4X2</accession>
<dbReference type="PANTHER" id="PTHR30481:SF3">
    <property type="entry name" value="DNA ADENINE METHYLASE"/>
    <property type="match status" value="1"/>
</dbReference>
<dbReference type="Gene3D" id="1.10.1020.10">
    <property type="entry name" value="Adenine-specific Methyltransferase, Domain 2"/>
    <property type="match status" value="1"/>
</dbReference>
<dbReference type="SUPFAM" id="SSF53335">
    <property type="entry name" value="S-adenosyl-L-methionine-dependent methyltransferases"/>
    <property type="match status" value="1"/>
</dbReference>
<dbReference type="InterPro" id="IPR029063">
    <property type="entry name" value="SAM-dependent_MTases_sf"/>
</dbReference>
<dbReference type="GO" id="GO:0009007">
    <property type="term" value="F:site-specific DNA-methyltransferase (adenine-specific) activity"/>
    <property type="evidence" value="ECO:0007669"/>
    <property type="project" value="UniProtKB-UniRule"/>
</dbReference>
<dbReference type="PIRSF" id="PIRSF000398">
    <property type="entry name" value="M_m6A_EcoRV"/>
    <property type="match status" value="1"/>
</dbReference>
<dbReference type="InterPro" id="IPR012263">
    <property type="entry name" value="M_m6A_EcoRV"/>
</dbReference>
<evidence type="ECO:0000256" key="7">
    <source>
        <dbReference type="RuleBase" id="RU361257"/>
    </source>
</evidence>
<dbReference type="InterPro" id="IPR023095">
    <property type="entry name" value="Ade_MeTrfase_dom_2"/>
</dbReference>
<name>A0A0F6U4X2_MICAE</name>
<dbReference type="Proteomes" id="UP000034103">
    <property type="component" value="Chromosome"/>
</dbReference>
<dbReference type="GO" id="GO:0009307">
    <property type="term" value="P:DNA restriction-modification system"/>
    <property type="evidence" value="ECO:0007669"/>
    <property type="project" value="InterPro"/>
</dbReference>
<keyword evidence="3 7" id="KW-0489">Methyltransferase</keyword>
<evidence type="ECO:0000256" key="1">
    <source>
        <dbReference type="ARBA" id="ARBA00006594"/>
    </source>
</evidence>
<comment type="catalytic activity">
    <reaction evidence="6 7">
        <text>a 2'-deoxyadenosine in DNA + S-adenosyl-L-methionine = an N(6)-methyl-2'-deoxyadenosine in DNA + S-adenosyl-L-homocysteine + H(+)</text>
        <dbReference type="Rhea" id="RHEA:15197"/>
        <dbReference type="Rhea" id="RHEA-COMP:12418"/>
        <dbReference type="Rhea" id="RHEA-COMP:12419"/>
        <dbReference type="ChEBI" id="CHEBI:15378"/>
        <dbReference type="ChEBI" id="CHEBI:57856"/>
        <dbReference type="ChEBI" id="CHEBI:59789"/>
        <dbReference type="ChEBI" id="CHEBI:90615"/>
        <dbReference type="ChEBI" id="CHEBI:90616"/>
        <dbReference type="EC" id="2.1.1.72"/>
    </reaction>
</comment>